<evidence type="ECO:0000256" key="2">
    <source>
        <dbReference type="ARBA" id="ARBA00023125"/>
    </source>
</evidence>
<dbReference type="InterPro" id="IPR002104">
    <property type="entry name" value="Integrase_catalytic"/>
</dbReference>
<organism evidence="5 6">
    <name type="scientific">Algivirga pacifica</name>
    <dbReference type="NCBI Taxonomy" id="1162670"/>
    <lineage>
        <taxon>Bacteria</taxon>
        <taxon>Pseudomonadati</taxon>
        <taxon>Bacteroidota</taxon>
        <taxon>Cytophagia</taxon>
        <taxon>Cytophagales</taxon>
        <taxon>Flammeovirgaceae</taxon>
        <taxon>Algivirga</taxon>
    </lineage>
</organism>
<sequence>MGMFLFDNPKNLQERQHNKKTRILAENVMLEQEKMMMAGAGEQSSMLRVSQLLSLFLESKKNPNTQMAFIDMHKKLQDCIKYDPVVMDFSVRECEDFLEYLYDRMSINAANTVYSRLNILLNYGVKKGLMATNPCPRVDKQRSTETAIEYLEREELKCLIEADCPWPDVKRIFLFTCFTGLRVSDLETLEWDDIRDDKIMKRQQKTKEVVVIPLSQKAKEYLGENPGYGKPFKITHRKNLNDKIKNWVVANGIQKNLSIHCGRHTFATLLMTQGVDIYTVKELLGHKNLSSTLKYAKVVNSKREEAIGRLDDL</sequence>
<dbReference type="Pfam" id="PF00589">
    <property type="entry name" value="Phage_integrase"/>
    <property type="match status" value="1"/>
</dbReference>
<evidence type="ECO:0000256" key="1">
    <source>
        <dbReference type="ARBA" id="ARBA00008857"/>
    </source>
</evidence>
<dbReference type="Gene3D" id="1.10.443.10">
    <property type="entry name" value="Intergrase catalytic core"/>
    <property type="match status" value="1"/>
</dbReference>
<keyword evidence="2" id="KW-0238">DNA-binding</keyword>
<dbReference type="InterPro" id="IPR025269">
    <property type="entry name" value="SAM-like_dom"/>
</dbReference>
<gene>
    <name evidence="5" type="ORF">GCM10023331_39850</name>
</gene>
<accession>A0ABP9DLN0</accession>
<dbReference type="InterPro" id="IPR013762">
    <property type="entry name" value="Integrase-like_cat_sf"/>
</dbReference>
<proteinExistence type="inferred from homology"/>
<dbReference type="SUPFAM" id="SSF56349">
    <property type="entry name" value="DNA breaking-rejoining enzymes"/>
    <property type="match status" value="1"/>
</dbReference>
<dbReference type="InterPro" id="IPR010998">
    <property type="entry name" value="Integrase_recombinase_N"/>
</dbReference>
<protein>
    <recommendedName>
        <fullName evidence="4">Tyr recombinase domain-containing protein</fullName>
    </recommendedName>
</protein>
<keyword evidence="3" id="KW-0233">DNA recombination</keyword>
<dbReference type="Pfam" id="PF13102">
    <property type="entry name" value="Phage_int_SAM_5"/>
    <property type="match status" value="1"/>
</dbReference>
<evidence type="ECO:0000313" key="6">
    <source>
        <dbReference type="Proteomes" id="UP001500298"/>
    </source>
</evidence>
<dbReference type="PROSITE" id="PS51898">
    <property type="entry name" value="TYR_RECOMBINASE"/>
    <property type="match status" value="1"/>
</dbReference>
<dbReference type="Gene3D" id="1.10.150.130">
    <property type="match status" value="1"/>
</dbReference>
<feature type="domain" description="Tyr recombinase" evidence="4">
    <location>
        <begin position="146"/>
        <end position="309"/>
    </location>
</feature>
<evidence type="ECO:0000313" key="5">
    <source>
        <dbReference type="EMBL" id="GAA4851193.1"/>
    </source>
</evidence>
<name>A0ABP9DLN0_9BACT</name>
<dbReference type="InterPro" id="IPR011010">
    <property type="entry name" value="DNA_brk_join_enz"/>
</dbReference>
<dbReference type="Proteomes" id="UP001500298">
    <property type="component" value="Unassembled WGS sequence"/>
</dbReference>
<keyword evidence="6" id="KW-1185">Reference proteome</keyword>
<evidence type="ECO:0000259" key="4">
    <source>
        <dbReference type="PROSITE" id="PS51898"/>
    </source>
</evidence>
<dbReference type="CDD" id="cd01185">
    <property type="entry name" value="INTN1_C_like"/>
    <property type="match status" value="1"/>
</dbReference>
<dbReference type="PANTHER" id="PTHR30349">
    <property type="entry name" value="PHAGE INTEGRASE-RELATED"/>
    <property type="match status" value="1"/>
</dbReference>
<comment type="caution">
    <text evidence="5">The sequence shown here is derived from an EMBL/GenBank/DDBJ whole genome shotgun (WGS) entry which is preliminary data.</text>
</comment>
<dbReference type="PANTHER" id="PTHR30349:SF64">
    <property type="entry name" value="PROPHAGE INTEGRASE INTD-RELATED"/>
    <property type="match status" value="1"/>
</dbReference>
<dbReference type="InterPro" id="IPR050090">
    <property type="entry name" value="Tyrosine_recombinase_XerCD"/>
</dbReference>
<dbReference type="EMBL" id="BAABJX010000065">
    <property type="protein sequence ID" value="GAA4851193.1"/>
    <property type="molecule type" value="Genomic_DNA"/>
</dbReference>
<evidence type="ECO:0000256" key="3">
    <source>
        <dbReference type="ARBA" id="ARBA00023172"/>
    </source>
</evidence>
<comment type="similarity">
    <text evidence="1">Belongs to the 'phage' integrase family.</text>
</comment>
<reference evidence="6" key="1">
    <citation type="journal article" date="2019" name="Int. J. Syst. Evol. Microbiol.">
        <title>The Global Catalogue of Microorganisms (GCM) 10K type strain sequencing project: providing services to taxonomists for standard genome sequencing and annotation.</title>
        <authorList>
            <consortium name="The Broad Institute Genomics Platform"/>
            <consortium name="The Broad Institute Genome Sequencing Center for Infectious Disease"/>
            <person name="Wu L."/>
            <person name="Ma J."/>
        </authorList>
    </citation>
    <scope>NUCLEOTIDE SEQUENCE [LARGE SCALE GENOMIC DNA]</scope>
    <source>
        <strain evidence="6">JCM 18326</strain>
    </source>
</reference>